<dbReference type="SUPFAM" id="SSF56601">
    <property type="entry name" value="beta-lactamase/transpeptidase-like"/>
    <property type="match status" value="1"/>
</dbReference>
<evidence type="ECO:0000256" key="2">
    <source>
        <dbReference type="ARBA" id="ARBA00004401"/>
    </source>
</evidence>
<feature type="compositionally biased region" description="Basic and acidic residues" evidence="16">
    <location>
        <begin position="799"/>
        <end position="815"/>
    </location>
</feature>
<evidence type="ECO:0000256" key="9">
    <source>
        <dbReference type="ARBA" id="ARBA00022801"/>
    </source>
</evidence>
<keyword evidence="17" id="KW-1133">Transmembrane helix</keyword>
<evidence type="ECO:0000256" key="7">
    <source>
        <dbReference type="ARBA" id="ARBA00022676"/>
    </source>
</evidence>
<dbReference type="Pfam" id="PF00912">
    <property type="entry name" value="Transgly"/>
    <property type="match status" value="1"/>
</dbReference>
<evidence type="ECO:0000256" key="11">
    <source>
        <dbReference type="ARBA" id="ARBA00023251"/>
    </source>
</evidence>
<comment type="catalytic activity">
    <reaction evidence="15">
        <text>[GlcNAc-(1-&gt;4)-Mur2Ac(oyl-L-Ala-gamma-D-Glu-L-Lys-D-Ala-D-Ala)](n)-di-trans,octa-cis-undecaprenyl diphosphate + beta-D-GlcNAc-(1-&gt;4)-Mur2Ac(oyl-L-Ala-gamma-D-Glu-L-Lys-D-Ala-D-Ala)-di-trans,octa-cis-undecaprenyl diphosphate = [GlcNAc-(1-&gt;4)-Mur2Ac(oyl-L-Ala-gamma-D-Glu-L-Lys-D-Ala-D-Ala)](n+1)-di-trans,octa-cis-undecaprenyl diphosphate + di-trans,octa-cis-undecaprenyl diphosphate + H(+)</text>
        <dbReference type="Rhea" id="RHEA:23708"/>
        <dbReference type="Rhea" id="RHEA-COMP:9602"/>
        <dbReference type="Rhea" id="RHEA-COMP:9603"/>
        <dbReference type="ChEBI" id="CHEBI:15378"/>
        <dbReference type="ChEBI" id="CHEBI:58405"/>
        <dbReference type="ChEBI" id="CHEBI:60033"/>
        <dbReference type="ChEBI" id="CHEBI:78435"/>
        <dbReference type="EC" id="2.4.99.28"/>
    </reaction>
</comment>
<dbReference type="Gene3D" id="3.40.710.10">
    <property type="entry name" value="DD-peptidase/beta-lactamase superfamily"/>
    <property type="match status" value="1"/>
</dbReference>
<reference evidence="20 21" key="1">
    <citation type="submission" date="2015-01" db="EMBL/GenBank/DDBJ databases">
        <authorList>
            <person name="Aslett A.Martin."/>
            <person name="De Silva Nishadi"/>
        </authorList>
    </citation>
    <scope>NUCLEOTIDE SEQUENCE [LARGE SCALE GENOMIC DNA]</scope>
    <source>
        <strain evidence="20 21">R28058</strain>
    </source>
</reference>
<feature type="domain" description="Glycosyl transferase family 51" evidence="19">
    <location>
        <begin position="110"/>
        <end position="269"/>
    </location>
</feature>
<comment type="catalytic activity">
    <reaction evidence="13">
        <text>Preferential cleavage: (Ac)2-L-Lys-D-Ala-|-D-Ala. Also transpeptidation of peptidyl-alanyl moieties that are N-acyl substituents of D-alanine.</text>
        <dbReference type="EC" id="3.4.16.4"/>
    </reaction>
</comment>
<dbReference type="GO" id="GO:0006508">
    <property type="term" value="P:proteolysis"/>
    <property type="evidence" value="ECO:0007669"/>
    <property type="project" value="UniProtKB-KW"/>
</dbReference>
<dbReference type="EMBL" id="CEKZ01000023">
    <property type="protein sequence ID" value="CEQ05155.1"/>
    <property type="molecule type" value="Genomic_DNA"/>
</dbReference>
<keyword evidence="17" id="KW-0472">Membrane</keyword>
<evidence type="ECO:0000313" key="21">
    <source>
        <dbReference type="Proteomes" id="UP000049127"/>
    </source>
</evidence>
<dbReference type="InterPro" id="IPR001460">
    <property type="entry name" value="PCN-bd_Tpept"/>
</dbReference>
<comment type="function">
    <text evidence="1">Cell wall formation. Synthesis of cross-linked peptidoglycan from the lipid intermediates. The enzyme has a penicillin-insensitive transglycosylase N-terminal domain (formation of linear glycan strands) and a penicillin-sensitive transpeptidase C-terminal domain (cross-linking of the peptide subunits).</text>
</comment>
<keyword evidence="11" id="KW-0046">Antibiotic resistance</keyword>
<dbReference type="InterPro" id="IPR001264">
    <property type="entry name" value="Glyco_trans_51"/>
</dbReference>
<gene>
    <name evidence="20" type="primary">ponA_2</name>
    <name evidence="20" type="ORF">R28058_28721</name>
</gene>
<keyword evidence="6" id="KW-0645">Protease</keyword>
<dbReference type="EC" id="2.4.99.28" evidence="14"/>
<keyword evidence="17" id="KW-0812">Transmembrane</keyword>
<proteinExistence type="predicted"/>
<evidence type="ECO:0000256" key="14">
    <source>
        <dbReference type="ARBA" id="ARBA00044770"/>
    </source>
</evidence>
<feature type="region of interest" description="Disordered" evidence="16">
    <location>
        <begin position="1"/>
        <end position="45"/>
    </location>
</feature>
<dbReference type="GO" id="GO:0008955">
    <property type="term" value="F:peptidoglycan glycosyltransferase activity"/>
    <property type="evidence" value="ECO:0007669"/>
    <property type="project" value="UniProtKB-EC"/>
</dbReference>
<dbReference type="InterPro" id="IPR050396">
    <property type="entry name" value="Glycosyltr_51/Transpeptidase"/>
</dbReference>
<evidence type="ECO:0000256" key="12">
    <source>
        <dbReference type="ARBA" id="ARBA00023268"/>
    </source>
</evidence>
<feature type="transmembrane region" description="Helical" evidence="17">
    <location>
        <begin position="51"/>
        <end position="78"/>
    </location>
</feature>
<evidence type="ECO:0000256" key="4">
    <source>
        <dbReference type="ARBA" id="ARBA00018638"/>
    </source>
</evidence>
<evidence type="ECO:0000256" key="17">
    <source>
        <dbReference type="SAM" id="Phobius"/>
    </source>
</evidence>
<feature type="compositionally biased region" description="Low complexity" evidence="16">
    <location>
        <begin position="834"/>
        <end position="867"/>
    </location>
</feature>
<organism evidence="20 21">
    <name type="scientific">Paraclostridium sordellii</name>
    <name type="common">Clostridium sordellii</name>
    <dbReference type="NCBI Taxonomy" id="1505"/>
    <lineage>
        <taxon>Bacteria</taxon>
        <taxon>Bacillati</taxon>
        <taxon>Bacillota</taxon>
        <taxon>Clostridia</taxon>
        <taxon>Peptostreptococcales</taxon>
        <taxon>Peptostreptococcaceae</taxon>
        <taxon>Paraclostridium</taxon>
    </lineage>
</organism>
<evidence type="ECO:0000259" key="19">
    <source>
        <dbReference type="Pfam" id="PF00912"/>
    </source>
</evidence>
<feature type="region of interest" description="Disordered" evidence="16">
    <location>
        <begin position="791"/>
        <end position="919"/>
    </location>
</feature>
<sequence>MGNYNNDKNKIRRKKISSSSTKTTASSSKSTKTSSSKNSTRKPNKKDKFKIIRTIGVALLVTLVLGVAASSALVFVALKNVEPITKALLDKKVNTVTELLYNDGSLMGNPPTDNKKVPISIKDMPTHLQHALVSIEDERFYEHDGVDFKGLARAAVLNVLTSSSPGGSTIPMQVSKNLLTSKEVSVIRKIKDIYYALEMNKTLSKEEILELYLNSAYFGSGAIGVEAAANAYFDKHAKDLSTAESAMIVGITQNPQKYAAYRTAKLTGNETKDDLKNKVKFFVNGKNDNFDDPTRVELDMIDKMYSWGLIPDDDYYKQLKDGNMVCRKVELNPDAKKRQGTVLMKMLELGYLTQEEYNKSIAEKIEIKLPKPTKKPASTVEDLIEDDVITSLINQGYTDTEANNLYFNGGLKIRTTIDKSMQGELEGQFNNRANFPETIPGSDGVPQPQAAMVILDYRTGQIKALMGGREIKARKVLNRAISPHQPGSTIKPLAVYTPAIDNGKNQADTFSDVPGGYRFKQNNEWDPKTTTAGTGSMTMRQALAKSSNTIAVKVAETLGDSYEDCVDTMLDYLKNFGLSDLKDGPGGKDRKFSALTLGGMTKGVSPLDMAAAYGTLANGGVYVEPITFTTIESSDGQVLVQNTPEEHKVVDAQVAYVITDMMKSVITEGTGKSASIGSMPVAGKTGTTNEDKDAWFVGYTPYYVGATYIGDDYRSNPDTKASIPRRGVAGGSSTSAKLWAHVMSKVHDGLKPTEFKKPSSIEFFNINLFTGDVVGKGAYNSAIAAFIKGHTPSGSAIDHTPEVPKATTEEKKTENENPDNANTQNPQNPSTPENQTPNNGANGTNNGANGNQGNNNQTTTPGGSTTPKPGDGNTNDGSGTPPSQGGGTNTGGGANPTPNPTQPVTPTPNPQAPAPNTGA</sequence>
<dbReference type="Pfam" id="PF00905">
    <property type="entry name" value="Transpeptidase"/>
    <property type="match status" value="1"/>
</dbReference>
<evidence type="ECO:0000256" key="5">
    <source>
        <dbReference type="ARBA" id="ARBA00022645"/>
    </source>
</evidence>
<dbReference type="OrthoDB" id="9766909at2"/>
<dbReference type="Gene3D" id="1.10.3810.10">
    <property type="entry name" value="Biosynthetic peptidoglycan transglycosylase-like"/>
    <property type="match status" value="1"/>
</dbReference>
<dbReference type="GO" id="GO:0046677">
    <property type="term" value="P:response to antibiotic"/>
    <property type="evidence" value="ECO:0007669"/>
    <property type="project" value="UniProtKB-KW"/>
</dbReference>
<dbReference type="GO" id="GO:0005886">
    <property type="term" value="C:plasma membrane"/>
    <property type="evidence" value="ECO:0007669"/>
    <property type="project" value="UniProtKB-SubCell"/>
</dbReference>
<evidence type="ECO:0000256" key="10">
    <source>
        <dbReference type="ARBA" id="ARBA00022968"/>
    </source>
</evidence>
<dbReference type="Proteomes" id="UP000049127">
    <property type="component" value="Unassembled WGS sequence"/>
</dbReference>
<dbReference type="InterPro" id="IPR036950">
    <property type="entry name" value="PBP_transglycosylase"/>
</dbReference>
<name>A0A0C7GAM7_PARSO</name>
<evidence type="ECO:0000256" key="15">
    <source>
        <dbReference type="ARBA" id="ARBA00049902"/>
    </source>
</evidence>
<accession>A0A0C7GAM7</accession>
<keyword evidence="12" id="KW-0511">Multifunctional enzyme</keyword>
<keyword evidence="10" id="KW-0735">Signal-anchor</keyword>
<dbReference type="RefSeq" id="WP_055343078.1">
    <property type="nucleotide sequence ID" value="NZ_CDNI01000023.1"/>
</dbReference>
<evidence type="ECO:0000256" key="16">
    <source>
        <dbReference type="SAM" id="MobiDB-lite"/>
    </source>
</evidence>
<feature type="compositionally biased region" description="Gly residues" evidence="16">
    <location>
        <begin position="884"/>
        <end position="894"/>
    </location>
</feature>
<comment type="subcellular location">
    <subcellularLocation>
        <location evidence="2">Cell membrane</location>
        <topology evidence="2">Single-pass type II membrane protein</topology>
    </subcellularLocation>
</comment>
<dbReference type="EC" id="3.4.16.4" evidence="3"/>
<dbReference type="GO" id="GO:0009002">
    <property type="term" value="F:serine-type D-Ala-D-Ala carboxypeptidase activity"/>
    <property type="evidence" value="ECO:0007669"/>
    <property type="project" value="UniProtKB-EC"/>
</dbReference>
<dbReference type="UniPathway" id="UPA00219"/>
<protein>
    <recommendedName>
        <fullName evidence="4">Penicillin-binding protein 1A</fullName>
        <ecNumber evidence="14">2.4.99.28</ecNumber>
        <ecNumber evidence="3">3.4.16.4</ecNumber>
    </recommendedName>
</protein>
<evidence type="ECO:0000256" key="13">
    <source>
        <dbReference type="ARBA" id="ARBA00034000"/>
    </source>
</evidence>
<evidence type="ECO:0000313" key="20">
    <source>
        <dbReference type="EMBL" id="CEQ05155.1"/>
    </source>
</evidence>
<evidence type="ECO:0000256" key="1">
    <source>
        <dbReference type="ARBA" id="ARBA00002624"/>
    </source>
</evidence>
<dbReference type="GO" id="GO:0008658">
    <property type="term" value="F:penicillin binding"/>
    <property type="evidence" value="ECO:0007669"/>
    <property type="project" value="InterPro"/>
</dbReference>
<keyword evidence="9" id="KW-0378">Hydrolase</keyword>
<dbReference type="InterPro" id="IPR012338">
    <property type="entry name" value="Beta-lactam/transpept-like"/>
</dbReference>
<keyword evidence="7" id="KW-0328">Glycosyltransferase</keyword>
<evidence type="ECO:0000256" key="3">
    <source>
        <dbReference type="ARBA" id="ARBA00012448"/>
    </source>
</evidence>
<dbReference type="AlphaFoldDB" id="A0A0C7GAM7"/>
<feature type="domain" description="Penicillin-binding protein transpeptidase" evidence="18">
    <location>
        <begin position="451"/>
        <end position="708"/>
    </location>
</feature>
<dbReference type="PANTHER" id="PTHR32282">
    <property type="entry name" value="BINDING PROTEIN TRANSPEPTIDASE, PUTATIVE-RELATED"/>
    <property type="match status" value="1"/>
</dbReference>
<keyword evidence="8" id="KW-0808">Transferase</keyword>
<feature type="compositionally biased region" description="Pro residues" evidence="16">
    <location>
        <begin position="897"/>
        <end position="913"/>
    </location>
</feature>
<feature type="compositionally biased region" description="Low complexity" evidence="16">
    <location>
        <begin position="17"/>
        <end position="38"/>
    </location>
</feature>
<evidence type="ECO:0000256" key="8">
    <source>
        <dbReference type="ARBA" id="ARBA00022679"/>
    </source>
</evidence>
<dbReference type="SUPFAM" id="SSF53955">
    <property type="entry name" value="Lysozyme-like"/>
    <property type="match status" value="1"/>
</dbReference>
<keyword evidence="5" id="KW-0121">Carboxypeptidase</keyword>
<evidence type="ECO:0000256" key="6">
    <source>
        <dbReference type="ARBA" id="ARBA00022670"/>
    </source>
</evidence>
<dbReference type="InterPro" id="IPR023346">
    <property type="entry name" value="Lysozyme-like_dom_sf"/>
</dbReference>
<dbReference type="PANTHER" id="PTHR32282:SF33">
    <property type="entry name" value="PEPTIDOGLYCAN GLYCOSYLTRANSFERASE"/>
    <property type="match status" value="1"/>
</dbReference>
<evidence type="ECO:0000259" key="18">
    <source>
        <dbReference type="Pfam" id="PF00905"/>
    </source>
</evidence>
<dbReference type="GO" id="GO:0009252">
    <property type="term" value="P:peptidoglycan biosynthetic process"/>
    <property type="evidence" value="ECO:0007669"/>
    <property type="project" value="UniProtKB-UniPathway"/>
</dbReference>
<feature type="compositionally biased region" description="Polar residues" evidence="16">
    <location>
        <begin position="821"/>
        <end position="833"/>
    </location>
</feature>